<dbReference type="EMBL" id="CP071503">
    <property type="protein sequence ID" value="QSX32905.1"/>
    <property type="molecule type" value="Genomic_DNA"/>
</dbReference>
<name>A0ABX7QPJ7_9GAMM</name>
<keyword evidence="2" id="KW-1185">Reference proteome</keyword>
<evidence type="ECO:0000313" key="1">
    <source>
        <dbReference type="EMBL" id="QSX32905.1"/>
    </source>
</evidence>
<proteinExistence type="predicted"/>
<dbReference type="Proteomes" id="UP000662770">
    <property type="component" value="Chromosome"/>
</dbReference>
<organism evidence="1 2">
    <name type="scientific">Shewanella avicenniae</name>
    <dbReference type="NCBI Taxonomy" id="2814294"/>
    <lineage>
        <taxon>Bacteria</taxon>
        <taxon>Pseudomonadati</taxon>
        <taxon>Pseudomonadota</taxon>
        <taxon>Gammaproteobacteria</taxon>
        <taxon>Alteromonadales</taxon>
        <taxon>Shewanellaceae</taxon>
        <taxon>Shewanella</taxon>
    </lineage>
</organism>
<sequence length="88" mass="9814">MENISLLVSLEGTQHQVTTDWRSLSATLIKRGIDEMQLAQFHTELRAGLIITTRGLTLAMKPEKQLGGINYDALYASINKTNLAHHPQ</sequence>
<reference evidence="1 2" key="1">
    <citation type="submission" date="2021-03" db="EMBL/GenBank/DDBJ databases">
        <title>Novel species identification of genus Shewanella.</title>
        <authorList>
            <person name="Liu G."/>
            <person name="Zhang Q."/>
        </authorList>
    </citation>
    <scope>NUCLEOTIDE SEQUENCE [LARGE SCALE GENOMIC DNA]</scope>
    <source>
        <strain evidence="1 2">FJAT-51800</strain>
    </source>
</reference>
<gene>
    <name evidence="1" type="ORF">JYB87_14315</name>
</gene>
<dbReference type="RefSeq" id="WP_207354143.1">
    <property type="nucleotide sequence ID" value="NZ_CP071503.1"/>
</dbReference>
<protein>
    <submittedName>
        <fullName evidence="1">Uncharacterized protein</fullName>
    </submittedName>
</protein>
<evidence type="ECO:0000313" key="2">
    <source>
        <dbReference type="Proteomes" id="UP000662770"/>
    </source>
</evidence>
<accession>A0ABX7QPJ7</accession>